<dbReference type="GO" id="GO:0046983">
    <property type="term" value="F:protein dimerization activity"/>
    <property type="evidence" value="ECO:0007669"/>
    <property type="project" value="InterPro"/>
</dbReference>
<keyword evidence="9" id="KW-0472">Membrane</keyword>
<name>A0A4Y3KMX1_9CELL</name>
<evidence type="ECO:0000256" key="4">
    <source>
        <dbReference type="ARBA" id="ARBA00022679"/>
    </source>
</evidence>
<dbReference type="Gene3D" id="1.20.5.1930">
    <property type="match status" value="1"/>
</dbReference>
<sequence>MHRRPGDVPGWGAALGTGAAAAALTLARPPAALDGRGSTAVATAAVVAGTLVALAHRHRARYAVVIPGLVVLLLVAVLADAGPLAMLMLFELLFVGTLEARGVWRWCAWSVAGAVTVATIAAAVHQVVGQDHVMVLALQNVVLSGLAVWWAQNLRRMREQTQKVAAGSIAQELAARHERQASEARSALAVSAERVRLARDMHDIVAGRLAAVSLQASLAMRADDPGQVARAVREIKACADATLGEVRAMIDELGADGSTTPDLAECRRRLDDTVRVARSLGVDLTLREHGTDLSCPAGVTLYVVAQEVVANMVTHASPCRATLEIGSDQVAMTLRAWNSVAVDRQGSTGVRGGWGLANIANRIAPFAGRLEHGPTDDGSGWLVAVTVPRAAPRRLVSES</sequence>
<dbReference type="InterPro" id="IPR011712">
    <property type="entry name" value="Sig_transdc_His_kin_sub3_dim/P"/>
</dbReference>
<feature type="domain" description="Signal transduction histidine kinase subgroup 3 dimerisation and phosphoacceptor" evidence="10">
    <location>
        <begin position="193"/>
        <end position="254"/>
    </location>
</feature>
<dbReference type="EC" id="2.7.13.3" evidence="2"/>
<dbReference type="Proteomes" id="UP000320461">
    <property type="component" value="Unassembled WGS sequence"/>
</dbReference>
<dbReference type="GO" id="GO:0005524">
    <property type="term" value="F:ATP binding"/>
    <property type="evidence" value="ECO:0007669"/>
    <property type="project" value="UniProtKB-KW"/>
</dbReference>
<dbReference type="Pfam" id="PF07730">
    <property type="entry name" value="HisKA_3"/>
    <property type="match status" value="1"/>
</dbReference>
<evidence type="ECO:0000256" key="7">
    <source>
        <dbReference type="ARBA" id="ARBA00022840"/>
    </source>
</evidence>
<keyword evidence="9" id="KW-1133">Transmembrane helix</keyword>
<reference evidence="11 12" key="1">
    <citation type="submission" date="2019-06" db="EMBL/GenBank/DDBJ databases">
        <title>Whole genome shotgun sequence of Cellulomonas gelida NBRC 3748.</title>
        <authorList>
            <person name="Hosoyama A."/>
            <person name="Uohara A."/>
            <person name="Ohji S."/>
            <person name="Ichikawa N."/>
        </authorList>
    </citation>
    <scope>NUCLEOTIDE SEQUENCE [LARGE SCALE GENOMIC DNA]</scope>
    <source>
        <strain evidence="11 12">NBRC 3748</strain>
    </source>
</reference>
<dbReference type="EMBL" id="BJLQ01000047">
    <property type="protein sequence ID" value="GEA85759.1"/>
    <property type="molecule type" value="Genomic_DNA"/>
</dbReference>
<evidence type="ECO:0000256" key="5">
    <source>
        <dbReference type="ARBA" id="ARBA00022741"/>
    </source>
</evidence>
<keyword evidence="12" id="KW-1185">Reference proteome</keyword>
<feature type="transmembrane region" description="Helical" evidence="9">
    <location>
        <begin position="62"/>
        <end position="78"/>
    </location>
</feature>
<keyword evidence="3" id="KW-0597">Phosphoprotein</keyword>
<dbReference type="GO" id="GO:0016020">
    <property type="term" value="C:membrane"/>
    <property type="evidence" value="ECO:0007669"/>
    <property type="project" value="InterPro"/>
</dbReference>
<comment type="caution">
    <text evidence="11">The sequence shown here is derived from an EMBL/GenBank/DDBJ whole genome shotgun (WGS) entry which is preliminary data.</text>
</comment>
<accession>A0A4Y3KMX1</accession>
<dbReference type="PANTHER" id="PTHR24421">
    <property type="entry name" value="NITRATE/NITRITE SENSOR PROTEIN NARX-RELATED"/>
    <property type="match status" value="1"/>
</dbReference>
<evidence type="ECO:0000313" key="12">
    <source>
        <dbReference type="Proteomes" id="UP000320461"/>
    </source>
</evidence>
<keyword evidence="4" id="KW-0808">Transferase</keyword>
<dbReference type="InterPro" id="IPR050482">
    <property type="entry name" value="Sensor_HK_TwoCompSys"/>
</dbReference>
<evidence type="ECO:0000259" key="10">
    <source>
        <dbReference type="Pfam" id="PF07730"/>
    </source>
</evidence>
<dbReference type="AlphaFoldDB" id="A0A4Y3KMX1"/>
<dbReference type="InterPro" id="IPR036890">
    <property type="entry name" value="HATPase_C_sf"/>
</dbReference>
<keyword evidence="7" id="KW-0067">ATP-binding</keyword>
<gene>
    <name evidence="11" type="ORF">CGE01nite_30100</name>
</gene>
<evidence type="ECO:0000256" key="1">
    <source>
        <dbReference type="ARBA" id="ARBA00000085"/>
    </source>
</evidence>
<feature type="transmembrane region" description="Helical" evidence="9">
    <location>
        <begin position="37"/>
        <end position="55"/>
    </location>
</feature>
<evidence type="ECO:0000256" key="9">
    <source>
        <dbReference type="SAM" id="Phobius"/>
    </source>
</evidence>
<comment type="catalytic activity">
    <reaction evidence="1">
        <text>ATP + protein L-histidine = ADP + protein N-phospho-L-histidine.</text>
        <dbReference type="EC" id="2.7.13.3"/>
    </reaction>
</comment>
<dbReference type="Gene3D" id="3.30.565.10">
    <property type="entry name" value="Histidine kinase-like ATPase, C-terminal domain"/>
    <property type="match status" value="1"/>
</dbReference>
<evidence type="ECO:0000313" key="11">
    <source>
        <dbReference type="EMBL" id="GEA85759.1"/>
    </source>
</evidence>
<evidence type="ECO:0000256" key="3">
    <source>
        <dbReference type="ARBA" id="ARBA00022553"/>
    </source>
</evidence>
<organism evidence="11 12">
    <name type="scientific">Cellulomonas gelida</name>
    <dbReference type="NCBI Taxonomy" id="1712"/>
    <lineage>
        <taxon>Bacteria</taxon>
        <taxon>Bacillati</taxon>
        <taxon>Actinomycetota</taxon>
        <taxon>Actinomycetes</taxon>
        <taxon>Micrococcales</taxon>
        <taxon>Cellulomonadaceae</taxon>
        <taxon>Cellulomonas</taxon>
    </lineage>
</organism>
<proteinExistence type="predicted"/>
<evidence type="ECO:0000256" key="8">
    <source>
        <dbReference type="ARBA" id="ARBA00023012"/>
    </source>
</evidence>
<dbReference type="GO" id="GO:0000155">
    <property type="term" value="F:phosphorelay sensor kinase activity"/>
    <property type="evidence" value="ECO:0007669"/>
    <property type="project" value="InterPro"/>
</dbReference>
<protein>
    <recommendedName>
        <fullName evidence="2">histidine kinase</fullName>
        <ecNumber evidence="2">2.7.13.3</ecNumber>
    </recommendedName>
</protein>
<evidence type="ECO:0000256" key="6">
    <source>
        <dbReference type="ARBA" id="ARBA00022777"/>
    </source>
</evidence>
<keyword evidence="6" id="KW-0418">Kinase</keyword>
<evidence type="ECO:0000256" key="2">
    <source>
        <dbReference type="ARBA" id="ARBA00012438"/>
    </source>
</evidence>
<keyword evidence="5" id="KW-0547">Nucleotide-binding</keyword>
<dbReference type="PANTHER" id="PTHR24421:SF10">
    <property type="entry name" value="NITRATE_NITRITE SENSOR PROTEIN NARQ"/>
    <property type="match status" value="1"/>
</dbReference>
<keyword evidence="9" id="KW-0812">Transmembrane</keyword>
<keyword evidence="8" id="KW-0902">Two-component regulatory system</keyword>